<keyword evidence="3" id="KW-1185">Reference proteome</keyword>
<evidence type="ECO:0000313" key="2">
    <source>
        <dbReference type="EMBL" id="MFD2532651.1"/>
    </source>
</evidence>
<protein>
    <recommendedName>
        <fullName evidence="4">Phosphate/sulfate permease</fullName>
    </recommendedName>
</protein>
<feature type="transmembrane region" description="Helical" evidence="1">
    <location>
        <begin position="31"/>
        <end position="49"/>
    </location>
</feature>
<comment type="caution">
    <text evidence="2">The sequence shown here is derived from an EMBL/GenBank/DDBJ whole genome shotgun (WGS) entry which is preliminary data.</text>
</comment>
<gene>
    <name evidence="2" type="ORF">ACFSVN_09365</name>
</gene>
<feature type="transmembrane region" description="Helical" evidence="1">
    <location>
        <begin position="86"/>
        <end position="108"/>
    </location>
</feature>
<feature type="transmembrane region" description="Helical" evidence="1">
    <location>
        <begin position="128"/>
        <end position="146"/>
    </location>
</feature>
<accession>A0ABW5JKS7</accession>
<feature type="transmembrane region" description="Helical" evidence="1">
    <location>
        <begin position="153"/>
        <end position="171"/>
    </location>
</feature>
<keyword evidence="1" id="KW-0812">Transmembrane</keyword>
<feature type="transmembrane region" description="Helical" evidence="1">
    <location>
        <begin position="207"/>
        <end position="224"/>
    </location>
</feature>
<feature type="transmembrane region" description="Helical" evidence="1">
    <location>
        <begin position="55"/>
        <end position="79"/>
    </location>
</feature>
<dbReference type="Proteomes" id="UP001597460">
    <property type="component" value="Unassembled WGS sequence"/>
</dbReference>
<keyword evidence="1" id="KW-1133">Transmembrane helix</keyword>
<reference evidence="3" key="1">
    <citation type="journal article" date="2019" name="Int. J. Syst. Evol. Microbiol.">
        <title>The Global Catalogue of Microorganisms (GCM) 10K type strain sequencing project: providing services to taxonomists for standard genome sequencing and annotation.</title>
        <authorList>
            <consortium name="The Broad Institute Genomics Platform"/>
            <consortium name="The Broad Institute Genome Sequencing Center for Infectious Disease"/>
            <person name="Wu L."/>
            <person name="Ma J."/>
        </authorList>
    </citation>
    <scope>NUCLEOTIDE SEQUENCE [LARGE SCALE GENOMIC DNA]</scope>
    <source>
        <strain evidence="3">KCTC 52042</strain>
    </source>
</reference>
<evidence type="ECO:0000256" key="1">
    <source>
        <dbReference type="SAM" id="Phobius"/>
    </source>
</evidence>
<proteinExistence type="predicted"/>
<organism evidence="2 3">
    <name type="scientific">Gracilimonas halophila</name>
    <dbReference type="NCBI Taxonomy" id="1834464"/>
    <lineage>
        <taxon>Bacteria</taxon>
        <taxon>Pseudomonadati</taxon>
        <taxon>Balneolota</taxon>
        <taxon>Balneolia</taxon>
        <taxon>Balneolales</taxon>
        <taxon>Balneolaceae</taxon>
        <taxon>Gracilimonas</taxon>
    </lineage>
</organism>
<feature type="transmembrane region" description="Helical" evidence="1">
    <location>
        <begin position="244"/>
        <end position="261"/>
    </location>
</feature>
<evidence type="ECO:0008006" key="4">
    <source>
        <dbReference type="Google" id="ProtNLM"/>
    </source>
</evidence>
<feature type="transmembrane region" description="Helical" evidence="1">
    <location>
        <begin position="177"/>
        <end position="195"/>
    </location>
</feature>
<feature type="transmembrane region" description="Helical" evidence="1">
    <location>
        <begin position="282"/>
        <end position="299"/>
    </location>
</feature>
<dbReference type="RefSeq" id="WP_390301442.1">
    <property type="nucleotide sequence ID" value="NZ_JBHULI010000024.1"/>
</dbReference>
<keyword evidence="1" id="KW-0472">Membrane</keyword>
<evidence type="ECO:0000313" key="3">
    <source>
        <dbReference type="Proteomes" id="UP001597460"/>
    </source>
</evidence>
<sequence>MSDQQSNQNSPSPIENFIPTGFYDVIRQERVFIGLIGLFFFIAGVVFPYAELAMWVGFVFAGYSAIANDSIQTIGTFLASNMDKKWWVLWLWIGGIFLITVSASFYIYDGDVTYQRLTSKGFAEAPTDFSFLQVAAPVFLLILTRMRMPVSTTFLLLSCFATSAEGITSVLGKSLQGYGLALIAGLVVWLIVTNTLEKRFKGEPHKLWLPTQWIISGTLWAVWVMQDAANIAVYLPRSLDFTQFLGFALFIFFGLGLLFYLRGDKIQEIVTEKSRVTDVRSATIIDFVYAILLVYKLTVSTVPMSTTWVFLGLLAGREIGMSIMDGKEKGRPMGKVFSMVFKDLSYALIGLVVSIILAISINEDVRNELLQMVGIG</sequence>
<dbReference type="EMBL" id="JBHULI010000024">
    <property type="protein sequence ID" value="MFD2532651.1"/>
    <property type="molecule type" value="Genomic_DNA"/>
</dbReference>
<feature type="transmembrane region" description="Helical" evidence="1">
    <location>
        <begin position="344"/>
        <end position="361"/>
    </location>
</feature>
<name>A0ABW5JKS7_9BACT</name>